<dbReference type="EMBL" id="CP012275">
    <property type="protein sequence ID" value="AMV61790.1"/>
    <property type="molecule type" value="Genomic_DNA"/>
</dbReference>
<feature type="domain" description="D-isomer specific 2-hydroxyacid dehydrogenase NAD-binding" evidence="3">
    <location>
        <begin position="104"/>
        <end position="278"/>
    </location>
</feature>
<proteinExistence type="predicted"/>
<dbReference type="GeneID" id="57275667"/>
<evidence type="ECO:0000313" key="4">
    <source>
        <dbReference type="EMBL" id="AMV61790.1"/>
    </source>
</evidence>
<dbReference type="InterPro" id="IPR036291">
    <property type="entry name" value="NAD(P)-bd_dom_sf"/>
</dbReference>
<keyword evidence="2" id="KW-0520">NAD</keyword>
<dbReference type="Gene3D" id="3.40.50.720">
    <property type="entry name" value="NAD(P)-binding Rossmann-like Domain"/>
    <property type="match status" value="2"/>
</dbReference>
<dbReference type="SUPFAM" id="SSF51735">
    <property type="entry name" value="NAD(P)-binding Rossmann-fold domains"/>
    <property type="match status" value="1"/>
</dbReference>
<evidence type="ECO:0000313" key="6">
    <source>
        <dbReference type="Proteomes" id="UP000076244"/>
    </source>
</evidence>
<dbReference type="PANTHER" id="PTHR43333:SF1">
    <property type="entry name" value="D-ISOMER SPECIFIC 2-HYDROXYACID DEHYDROGENASE NAD-BINDING DOMAIN-CONTAINING PROTEIN"/>
    <property type="match status" value="1"/>
</dbReference>
<dbReference type="SUPFAM" id="SSF52283">
    <property type="entry name" value="Formate/glycerate dehydrogenase catalytic domain-like"/>
    <property type="match status" value="1"/>
</dbReference>
<reference evidence="6 7" key="1">
    <citation type="journal article" date="2016" name="PLoS ONE">
        <title>The Identification of Novel Diagnostic Marker Genes for the Detection of Beer Spoiling Pediococcus damnosus Strains Using the BlAst Diagnostic Gene findEr.</title>
        <authorList>
            <person name="Behr J."/>
            <person name="Geissler A.J."/>
            <person name="Schmid J."/>
            <person name="Zehe A."/>
            <person name="Vogel R.F."/>
        </authorList>
    </citation>
    <scope>NUCLEOTIDE SEQUENCE [LARGE SCALE GENOMIC DNA]</scope>
    <source>
        <strain evidence="4 7">TMW 2.1533</strain>
        <strain evidence="5 6">TMW 2.1535</strain>
    </source>
</reference>
<evidence type="ECO:0000256" key="2">
    <source>
        <dbReference type="ARBA" id="ARBA00023027"/>
    </source>
</evidence>
<dbReference type="InterPro" id="IPR006140">
    <property type="entry name" value="D-isomer_DH_NAD-bd"/>
</dbReference>
<dbReference type="KEGG" id="pdm:ADU72_0386"/>
<evidence type="ECO:0000313" key="5">
    <source>
        <dbReference type="EMBL" id="AMV66335.1"/>
    </source>
</evidence>
<keyword evidence="1 4" id="KW-0560">Oxidoreductase</keyword>
<name>A0AAC9FHV7_9LACO</name>
<accession>A0AAC9FHV7</accession>
<evidence type="ECO:0000313" key="7">
    <source>
        <dbReference type="Proteomes" id="UP000076405"/>
    </source>
</evidence>
<dbReference type="AlphaFoldDB" id="A0AAC9FHV7"/>
<dbReference type="EC" id="1.1.1.95" evidence="4"/>
<evidence type="ECO:0000259" key="3">
    <source>
        <dbReference type="Pfam" id="PF02826"/>
    </source>
</evidence>
<dbReference type="EMBL" id="CP012288">
    <property type="protein sequence ID" value="AMV66335.1"/>
    <property type="molecule type" value="Genomic_DNA"/>
</dbReference>
<keyword evidence="6" id="KW-1185">Reference proteome</keyword>
<dbReference type="Proteomes" id="UP000076244">
    <property type="component" value="Chromosome"/>
</dbReference>
<protein>
    <submittedName>
        <fullName evidence="4">D-3-phosphoglycerate dehydrogenase</fullName>
        <ecNumber evidence="4">1.1.1.95</ecNumber>
    </submittedName>
</protein>
<dbReference type="Proteomes" id="UP000076405">
    <property type="component" value="Chromosome"/>
</dbReference>
<organism evidence="4 7">
    <name type="scientific">Pediococcus damnosus</name>
    <dbReference type="NCBI Taxonomy" id="51663"/>
    <lineage>
        <taxon>Bacteria</taxon>
        <taxon>Bacillati</taxon>
        <taxon>Bacillota</taxon>
        <taxon>Bacilli</taxon>
        <taxon>Lactobacillales</taxon>
        <taxon>Lactobacillaceae</taxon>
        <taxon>Pediococcus</taxon>
    </lineage>
</organism>
<dbReference type="RefSeq" id="WP_056986158.1">
    <property type="nucleotide sequence ID" value="NZ_BAAAXI010000173.1"/>
</dbReference>
<dbReference type="PANTHER" id="PTHR43333">
    <property type="entry name" value="2-HACID_DH_C DOMAIN-CONTAINING PROTEIN"/>
    <property type="match status" value="1"/>
</dbReference>
<dbReference type="GO" id="GO:0004617">
    <property type="term" value="F:phosphoglycerate dehydrogenase activity"/>
    <property type="evidence" value="ECO:0007669"/>
    <property type="project" value="UniProtKB-EC"/>
</dbReference>
<evidence type="ECO:0000256" key="1">
    <source>
        <dbReference type="ARBA" id="ARBA00023002"/>
    </source>
</evidence>
<sequence length="317" mass="35481">MENLLILPHNSELDVTTYEKLGVKIFTPETITPNDYAKITIMLGWQLPLSEKILAAPHSDLKWIQTVSAGIDYLPLTELKGKKILVTNMSGVHATPISETVLLYALYFARDFPTVLANDNKHQWAQHSEFANIKTLNQLTWTIFGTGHIGAELARLLKAFHAKTIGVNRTGHTVPSFDKTYAQSDWQQAVAHTDVIVNIMPLTNETTHFFNDQFFQSLNNTYLFVNVGRGKSVQTSALIQALKDHKLQHAALDVFEEEPLPSTSPLWKLSNVLITPHYSAEMADLGNAWQAIFLPNLKAFVKTGNVIENQVNLSNGY</sequence>
<dbReference type="Pfam" id="PF02826">
    <property type="entry name" value="2-Hacid_dh_C"/>
    <property type="match status" value="1"/>
</dbReference>
<gene>
    <name evidence="4" type="ORF">ADU70_0290</name>
    <name evidence="5" type="ORF">ADU72_0386</name>
</gene>
<dbReference type="GO" id="GO:0051287">
    <property type="term" value="F:NAD binding"/>
    <property type="evidence" value="ECO:0007669"/>
    <property type="project" value="InterPro"/>
</dbReference>